<proteinExistence type="predicted"/>
<organism evidence="2 3">
    <name type="scientific">Belnapia rosea</name>
    <dbReference type="NCBI Taxonomy" id="938405"/>
    <lineage>
        <taxon>Bacteria</taxon>
        <taxon>Pseudomonadati</taxon>
        <taxon>Pseudomonadota</taxon>
        <taxon>Alphaproteobacteria</taxon>
        <taxon>Acetobacterales</taxon>
        <taxon>Roseomonadaceae</taxon>
        <taxon>Belnapia</taxon>
    </lineage>
</organism>
<keyword evidence="1" id="KW-0812">Transmembrane</keyword>
<dbReference type="RefSeq" id="WP_090663227.1">
    <property type="nucleotide sequence ID" value="NZ_FMZX01000004.1"/>
</dbReference>
<keyword evidence="1" id="KW-1133">Transmembrane helix</keyword>
<evidence type="ECO:0000256" key="1">
    <source>
        <dbReference type="SAM" id="Phobius"/>
    </source>
</evidence>
<name>A0A1G6S5R7_9PROT</name>
<gene>
    <name evidence="2" type="ORF">SAMN04487779_1004264</name>
</gene>
<reference evidence="2 3" key="1">
    <citation type="submission" date="2016-10" db="EMBL/GenBank/DDBJ databases">
        <authorList>
            <person name="de Groot N.N."/>
        </authorList>
    </citation>
    <scope>NUCLEOTIDE SEQUENCE [LARGE SCALE GENOMIC DNA]</scope>
    <source>
        <strain evidence="2 3">CPCC 100156</strain>
    </source>
</reference>
<keyword evidence="3" id="KW-1185">Reference proteome</keyword>
<dbReference type="Proteomes" id="UP000198925">
    <property type="component" value="Unassembled WGS sequence"/>
</dbReference>
<accession>A0A1G6S5R7</accession>
<keyword evidence="1" id="KW-0472">Membrane</keyword>
<dbReference type="AlphaFoldDB" id="A0A1G6S5R7"/>
<protein>
    <submittedName>
        <fullName evidence="2">Uncharacterized protein</fullName>
    </submittedName>
</protein>
<evidence type="ECO:0000313" key="3">
    <source>
        <dbReference type="Proteomes" id="UP000198925"/>
    </source>
</evidence>
<evidence type="ECO:0000313" key="2">
    <source>
        <dbReference type="EMBL" id="SDD11487.1"/>
    </source>
</evidence>
<feature type="transmembrane region" description="Helical" evidence="1">
    <location>
        <begin position="58"/>
        <end position="79"/>
    </location>
</feature>
<sequence>MATTTRDGAMLAAVCRNNPSRCKLAASKEVQRHPRADWHCSECNFGPIVPAARAAWRLPVLAGVGVLALALAGAAVVGLRAPSPAACADRAGASALPPDTALAMAEDCLASGRKNEAVSLLVDLRRRGNAAAIYAMGRLYDPHDLAPGRPRQLEPSLINAVEFYRQACGLNHPQAASALEGLRPAVKAEAERGERVATDLLENWPRCG</sequence>
<dbReference type="EMBL" id="FMZX01000004">
    <property type="protein sequence ID" value="SDD11487.1"/>
    <property type="molecule type" value="Genomic_DNA"/>
</dbReference>